<protein>
    <submittedName>
        <fullName evidence="1">Uncharacterized protein</fullName>
    </submittedName>
</protein>
<dbReference type="AlphaFoldDB" id="A0A5B9MIE2"/>
<dbReference type="KEGG" id="smam:Mal15_28330"/>
<dbReference type="Proteomes" id="UP000321353">
    <property type="component" value="Chromosome"/>
</dbReference>
<proteinExistence type="predicted"/>
<evidence type="ECO:0000313" key="1">
    <source>
        <dbReference type="EMBL" id="QEF98777.1"/>
    </source>
</evidence>
<organism evidence="1 2">
    <name type="scientific">Stieleria maiorica</name>
    <dbReference type="NCBI Taxonomy" id="2795974"/>
    <lineage>
        <taxon>Bacteria</taxon>
        <taxon>Pseudomonadati</taxon>
        <taxon>Planctomycetota</taxon>
        <taxon>Planctomycetia</taxon>
        <taxon>Pirellulales</taxon>
        <taxon>Pirellulaceae</taxon>
        <taxon>Stieleria</taxon>
    </lineage>
</organism>
<dbReference type="EMBL" id="CP036264">
    <property type="protein sequence ID" value="QEF98777.1"/>
    <property type="molecule type" value="Genomic_DNA"/>
</dbReference>
<accession>A0A5B9MIE2</accession>
<evidence type="ECO:0000313" key="2">
    <source>
        <dbReference type="Proteomes" id="UP000321353"/>
    </source>
</evidence>
<name>A0A5B9MIE2_9BACT</name>
<gene>
    <name evidence="1" type="ORF">Mal15_28330</name>
</gene>
<keyword evidence="2" id="KW-1185">Reference proteome</keyword>
<reference evidence="1 2" key="1">
    <citation type="submission" date="2019-02" db="EMBL/GenBank/DDBJ databases">
        <title>Planctomycetal bacteria perform biofilm scaping via a novel small molecule.</title>
        <authorList>
            <person name="Jeske O."/>
            <person name="Boedeker C."/>
            <person name="Wiegand S."/>
            <person name="Breitling P."/>
            <person name="Kallscheuer N."/>
            <person name="Jogler M."/>
            <person name="Rohde M."/>
            <person name="Petersen J."/>
            <person name="Medema M.H."/>
            <person name="Surup F."/>
            <person name="Jogler C."/>
        </authorList>
    </citation>
    <scope>NUCLEOTIDE SEQUENCE [LARGE SCALE GENOMIC DNA]</scope>
    <source>
        <strain evidence="1 2">Mal15</strain>
    </source>
</reference>
<sequence length="316" mass="34685">MCLFAITSSVPFGVFMGILKSAPSVPVIFPPPGHVGSYSVKDGDDWFNVASREAGRSDPWDLIEFNFATRDPREVNWYLESYLNCTESTDGKNYSFSTGAGEIYLPPADWDPSIERSLRLIVLGALSNRATKAINFQRGSHRVSTRELMVVGNAIIDGKIRVLQSSSIRSGRAVYDSDRNVIELGRSAGRTNKSKALIVHECVHALFDLRQDTMTVGVSEGLAYVAQSIFMVQHTDDPEDRLHVDIPSGGPGGATPQEIRNAIRRDAVFQQAWKIALMIVDRKSVPASDWNLLDTAISLHPSYSSSAAHNAIFDGV</sequence>